<proteinExistence type="predicted"/>
<sequence>MTVRVKLMGSLGGKGAGLRVYSTRAITLSVMRLFSEVYSLTPVHLFTQNKCLRSHIVILHIPAPIYASSRLRPKALKVMGTINALEIRTLSFSPSFCRANVQSCSPKRESNQYFNPEAGQSLSRMSFETCQRGRSAVHHVRLAIAAENKTVFATISTGIRSAITDYRVVVKHSIFLDFDDHHVSKLFCYLLTIYPAADSLLNLIRGAGYYYFAGCTDTLGIGSRLPGYYPKLQEARLLAILESAFLCHHRKGSPRCCPEHTTWRWSGISCSVAGRLSRFEMGIILCLQDPQGKSVRKQLEHELHYSRAAYSCW</sequence>
<dbReference type="Proteomes" id="UP000193648">
    <property type="component" value="Unassembled WGS sequence"/>
</dbReference>
<dbReference type="GeneID" id="33568829"/>
<protein>
    <submittedName>
        <fullName evidence="1">Uncharacterized protein</fullName>
    </submittedName>
</protein>
<dbReference type="EMBL" id="MCFF01000081">
    <property type="protein sequence ID" value="ORY95968.1"/>
    <property type="molecule type" value="Genomic_DNA"/>
</dbReference>
<dbReference type="AlphaFoldDB" id="A0A1Y2G5P0"/>
<dbReference type="InParanoid" id="A0A1Y2G5P0"/>
<evidence type="ECO:0000313" key="1">
    <source>
        <dbReference type="EMBL" id="ORY95968.1"/>
    </source>
</evidence>
<accession>A0A1Y2G5P0</accession>
<dbReference type="RefSeq" id="XP_021875409.1">
    <property type="nucleotide sequence ID" value="XM_022026986.1"/>
</dbReference>
<organism evidence="1 2">
    <name type="scientific">Lobosporangium transversale</name>
    <dbReference type="NCBI Taxonomy" id="64571"/>
    <lineage>
        <taxon>Eukaryota</taxon>
        <taxon>Fungi</taxon>
        <taxon>Fungi incertae sedis</taxon>
        <taxon>Mucoromycota</taxon>
        <taxon>Mortierellomycotina</taxon>
        <taxon>Mortierellomycetes</taxon>
        <taxon>Mortierellales</taxon>
        <taxon>Mortierellaceae</taxon>
        <taxon>Lobosporangium</taxon>
    </lineage>
</organism>
<evidence type="ECO:0000313" key="2">
    <source>
        <dbReference type="Proteomes" id="UP000193648"/>
    </source>
</evidence>
<name>A0A1Y2G5P0_9FUNG</name>
<gene>
    <name evidence="1" type="ORF">BCR41DRAFT_375828</name>
</gene>
<keyword evidence="2" id="KW-1185">Reference proteome</keyword>
<comment type="caution">
    <text evidence="1">The sequence shown here is derived from an EMBL/GenBank/DDBJ whole genome shotgun (WGS) entry which is preliminary data.</text>
</comment>
<reference evidence="1 2" key="1">
    <citation type="submission" date="2016-07" db="EMBL/GenBank/DDBJ databases">
        <title>Pervasive Adenine N6-methylation of Active Genes in Fungi.</title>
        <authorList>
            <consortium name="DOE Joint Genome Institute"/>
            <person name="Mondo S.J."/>
            <person name="Dannebaum R.O."/>
            <person name="Kuo R.C."/>
            <person name="Labutti K."/>
            <person name="Haridas S."/>
            <person name="Kuo A."/>
            <person name="Salamov A."/>
            <person name="Ahrendt S.R."/>
            <person name="Lipzen A."/>
            <person name="Sullivan W."/>
            <person name="Andreopoulos W.B."/>
            <person name="Clum A."/>
            <person name="Lindquist E."/>
            <person name="Daum C."/>
            <person name="Ramamoorthy G.K."/>
            <person name="Gryganskyi A."/>
            <person name="Culley D."/>
            <person name="Magnuson J.K."/>
            <person name="James T.Y."/>
            <person name="O'Malley M.A."/>
            <person name="Stajich J.E."/>
            <person name="Spatafora J.W."/>
            <person name="Visel A."/>
            <person name="Grigoriev I.V."/>
        </authorList>
    </citation>
    <scope>NUCLEOTIDE SEQUENCE [LARGE SCALE GENOMIC DNA]</scope>
    <source>
        <strain evidence="1 2">NRRL 3116</strain>
    </source>
</reference>